<accession>A0A0H5P826</accession>
<keyword evidence="3" id="KW-0614">Plasmid</keyword>
<evidence type="ECO:0008006" key="5">
    <source>
        <dbReference type="Google" id="ProtNLM"/>
    </source>
</evidence>
<feature type="domain" description="GXWXG" evidence="1">
    <location>
        <begin position="41"/>
        <end position="99"/>
    </location>
</feature>
<dbReference type="KEGG" id="nfr:ERS450000_05564"/>
<dbReference type="OMA" id="SGWYGKQ"/>
<feature type="domain" description="DUF4334" evidence="2">
    <location>
        <begin position="141"/>
        <end position="195"/>
    </location>
</feature>
<dbReference type="InterPro" id="IPR025951">
    <property type="entry name" value="GXWXG_dom"/>
</dbReference>
<dbReference type="Gene3D" id="2.40.128.580">
    <property type="entry name" value="GXWXG domain"/>
    <property type="match status" value="1"/>
</dbReference>
<dbReference type="EMBL" id="LN868939">
    <property type="protein sequence ID" value="CRY83578.1"/>
    <property type="molecule type" value="Genomic_DNA"/>
</dbReference>
<dbReference type="InterPro" id="IPR025568">
    <property type="entry name" value="DUF4334"/>
</dbReference>
<evidence type="ECO:0000259" key="1">
    <source>
        <dbReference type="Pfam" id="PF14231"/>
    </source>
</evidence>
<evidence type="ECO:0000313" key="4">
    <source>
        <dbReference type="Proteomes" id="UP000057820"/>
    </source>
</evidence>
<dbReference type="GeneID" id="61134978"/>
<dbReference type="Pfam" id="PF14232">
    <property type="entry name" value="DUF4334"/>
    <property type="match status" value="1"/>
</dbReference>
<reference evidence="4" key="1">
    <citation type="submission" date="2015-03" db="EMBL/GenBank/DDBJ databases">
        <authorList>
            <consortium name="Pathogen Informatics"/>
        </authorList>
    </citation>
    <scope>NUCLEOTIDE SEQUENCE [LARGE SCALE GENOMIC DNA]</scope>
    <source>
        <strain evidence="4">NCTC11134</strain>
        <plasmid evidence="4">2</plasmid>
    </source>
</reference>
<evidence type="ECO:0000313" key="3">
    <source>
        <dbReference type="EMBL" id="CRY83578.1"/>
    </source>
</evidence>
<sequence length="198" mass="21466">MPTDPTANGPATDGGTLTTADATAALAALERDGGLATAVTLFDALPTVRVEEITLGRWRGGEIRTGHPYDGVLAASGWYGKQFDDAETVQPLLFSTPNGAVFPVDPKKVPLALAGKVPNDLVARGKAMLPVLAPALRARRPRARLRHVEYRGKVSAAMVYDHLPIIDVFRRVDEHTLLGVMDQRDAPQPYFFTLRLDR</sequence>
<evidence type="ECO:0000259" key="2">
    <source>
        <dbReference type="Pfam" id="PF14232"/>
    </source>
</evidence>
<dbReference type="RefSeq" id="WP_011210885.1">
    <property type="nucleotide sequence ID" value="NZ_CAACYE020000001.1"/>
</dbReference>
<dbReference type="Pfam" id="PF14231">
    <property type="entry name" value="GXWXG"/>
    <property type="match status" value="1"/>
</dbReference>
<dbReference type="AlphaFoldDB" id="A0A0H5P826"/>
<name>A0A0H5P826_NOCFR</name>
<geneLocation type="plasmid" evidence="3">
    <name>2</name>
</geneLocation>
<gene>
    <name evidence="3" type="ORF">ERS450000_05564</name>
</gene>
<dbReference type="Proteomes" id="UP000057820">
    <property type="component" value="Plasmid 2"/>
</dbReference>
<protein>
    <recommendedName>
        <fullName evidence="5">DUF4334 domain-containing protein</fullName>
    </recommendedName>
</protein>
<proteinExistence type="predicted"/>
<organism evidence="3 4">
    <name type="scientific">Nocardia farcinica</name>
    <dbReference type="NCBI Taxonomy" id="37329"/>
    <lineage>
        <taxon>Bacteria</taxon>
        <taxon>Bacillati</taxon>
        <taxon>Actinomycetota</taxon>
        <taxon>Actinomycetes</taxon>
        <taxon>Mycobacteriales</taxon>
        <taxon>Nocardiaceae</taxon>
        <taxon>Nocardia</taxon>
    </lineage>
</organism>